<dbReference type="EMBL" id="JAUKUA010000001">
    <property type="protein sequence ID" value="KAK0729570.1"/>
    <property type="molecule type" value="Genomic_DNA"/>
</dbReference>
<dbReference type="InterPro" id="IPR011611">
    <property type="entry name" value="PfkB_dom"/>
</dbReference>
<feature type="domain" description="Carbohydrate kinase PfkB" evidence="1">
    <location>
        <begin position="219"/>
        <end position="346"/>
    </location>
</feature>
<dbReference type="Pfam" id="PF00294">
    <property type="entry name" value="PfkB"/>
    <property type="match status" value="1"/>
</dbReference>
<organism evidence="2 3">
    <name type="scientific">Lasiosphaeris hirsuta</name>
    <dbReference type="NCBI Taxonomy" id="260670"/>
    <lineage>
        <taxon>Eukaryota</taxon>
        <taxon>Fungi</taxon>
        <taxon>Dikarya</taxon>
        <taxon>Ascomycota</taxon>
        <taxon>Pezizomycotina</taxon>
        <taxon>Sordariomycetes</taxon>
        <taxon>Sordariomycetidae</taxon>
        <taxon>Sordariales</taxon>
        <taxon>Lasiosphaeriaceae</taxon>
        <taxon>Lasiosphaeris</taxon>
    </lineage>
</organism>
<sequence length="384" mass="41184">MVNTQSAETMPGCLFTTLAPAMLTDVRLPNGQEERGIIGGPGVFSMLGARIAAGHTNSKTIGASFTVGIDLMADQQGDLSTQLLALGRDWGTPLITKVVNDMFASREVVDYQYDFLTRKVTLPAEVPASTNPTDLAGTPMLYAHSIHTCDEPRVAARRREAIMAVRGLEVTFASPEHEFRPTAPAPIMVWEPNPAFCNRSQLQAHKDACKSVDVFSPCWTDLAAMINGGSGSVPNRVEIEALAFVFLKSGIGKKTADGRHQGAIVVRMGQYGCFVGKQMLGDKDGFESMWLPAFYSDGSEEVVDPTGAGSAFLGAMAWLMATGKDVFRAAETASVVASFVVEQVGAPGHAPLPKGAEMINGKELEEKAEVYNKKFFAWKGPFIG</sequence>
<keyword evidence="3" id="KW-1185">Reference proteome</keyword>
<dbReference type="AlphaFoldDB" id="A0AA40B8E9"/>
<evidence type="ECO:0000313" key="2">
    <source>
        <dbReference type="EMBL" id="KAK0729570.1"/>
    </source>
</evidence>
<reference evidence="2" key="1">
    <citation type="submission" date="2023-06" db="EMBL/GenBank/DDBJ databases">
        <title>Genome-scale phylogeny and comparative genomics of the fungal order Sordariales.</title>
        <authorList>
            <consortium name="Lawrence Berkeley National Laboratory"/>
            <person name="Hensen N."/>
            <person name="Bonometti L."/>
            <person name="Westerberg I."/>
            <person name="Brannstrom I.O."/>
            <person name="Guillou S."/>
            <person name="Cros-Aarteil S."/>
            <person name="Calhoun S."/>
            <person name="Haridas S."/>
            <person name="Kuo A."/>
            <person name="Mondo S."/>
            <person name="Pangilinan J."/>
            <person name="Riley R."/>
            <person name="Labutti K."/>
            <person name="Andreopoulos B."/>
            <person name="Lipzen A."/>
            <person name="Chen C."/>
            <person name="Yanf M."/>
            <person name="Daum C."/>
            <person name="Ng V."/>
            <person name="Clum A."/>
            <person name="Steindorff A."/>
            <person name="Ohm R."/>
            <person name="Martin F."/>
            <person name="Silar P."/>
            <person name="Natvig D."/>
            <person name="Lalanne C."/>
            <person name="Gautier V."/>
            <person name="Ament-Velasquez S.L."/>
            <person name="Kruys A."/>
            <person name="Hutchinson M.I."/>
            <person name="Powell A.J."/>
            <person name="Barry K."/>
            <person name="Miller A.N."/>
            <person name="Grigoriev I.V."/>
            <person name="Debuchy R."/>
            <person name="Gladieux P."/>
            <person name="Thoren M.H."/>
            <person name="Johannesson H."/>
        </authorList>
    </citation>
    <scope>NUCLEOTIDE SEQUENCE</scope>
    <source>
        <strain evidence="2">SMH4607-1</strain>
    </source>
</reference>
<protein>
    <recommendedName>
        <fullName evidence="1">Carbohydrate kinase PfkB domain-containing protein</fullName>
    </recommendedName>
</protein>
<dbReference type="SUPFAM" id="SSF53613">
    <property type="entry name" value="Ribokinase-like"/>
    <property type="match status" value="1"/>
</dbReference>
<evidence type="ECO:0000313" key="3">
    <source>
        <dbReference type="Proteomes" id="UP001172102"/>
    </source>
</evidence>
<dbReference type="PANTHER" id="PTHR47098:SF1">
    <property type="entry name" value="PFKB FAMILY CARBOHYDRATE KINASE SUPERFAMILY (AFU_ORTHOLOGUE AFUA_4G09500)"/>
    <property type="match status" value="1"/>
</dbReference>
<dbReference type="InterPro" id="IPR029056">
    <property type="entry name" value="Ribokinase-like"/>
</dbReference>
<accession>A0AA40B8E9</accession>
<gene>
    <name evidence="2" type="ORF">B0H67DRAFT_547697</name>
</gene>
<evidence type="ECO:0000259" key="1">
    <source>
        <dbReference type="Pfam" id="PF00294"/>
    </source>
</evidence>
<comment type="caution">
    <text evidence="2">The sequence shown here is derived from an EMBL/GenBank/DDBJ whole genome shotgun (WGS) entry which is preliminary data.</text>
</comment>
<proteinExistence type="predicted"/>
<dbReference type="Gene3D" id="3.40.1190.20">
    <property type="match status" value="1"/>
</dbReference>
<dbReference type="Proteomes" id="UP001172102">
    <property type="component" value="Unassembled WGS sequence"/>
</dbReference>
<name>A0AA40B8E9_9PEZI</name>
<dbReference type="PANTHER" id="PTHR47098">
    <property type="entry name" value="PROTEIN MAK32"/>
    <property type="match status" value="1"/>
</dbReference>